<gene>
    <name evidence="2" type="ORF">FAK_40790</name>
</gene>
<dbReference type="Proteomes" id="UP001366166">
    <property type="component" value="Chromosome"/>
</dbReference>
<evidence type="ECO:0000313" key="2">
    <source>
        <dbReference type="EMBL" id="BEQ17013.1"/>
    </source>
</evidence>
<dbReference type="Gene3D" id="2.20.28.30">
    <property type="entry name" value="RNA polymerase ii, chain L"/>
    <property type="match status" value="1"/>
</dbReference>
<dbReference type="AlphaFoldDB" id="A0AAU9EIR7"/>
<feature type="domain" description="Putative regulatory protein FmdB zinc ribbon" evidence="1">
    <location>
        <begin position="1"/>
        <end position="41"/>
    </location>
</feature>
<keyword evidence="3" id="KW-1185">Reference proteome</keyword>
<evidence type="ECO:0000313" key="3">
    <source>
        <dbReference type="Proteomes" id="UP001366166"/>
    </source>
</evidence>
<dbReference type="InterPro" id="IPR029040">
    <property type="entry name" value="RPABC4/Spt4"/>
</dbReference>
<dbReference type="SUPFAM" id="SSF63393">
    <property type="entry name" value="RNA polymerase subunits"/>
    <property type="match status" value="1"/>
</dbReference>
<name>A0AAU9EIR7_9BACT</name>
<reference evidence="3" key="1">
    <citation type="journal article" date="2023" name="Arch. Microbiol.">
        <title>Desulfoferula mesophilus gen. nov. sp. nov., a mesophilic sulfate-reducing bacterium isolated from a brackish lake sediment.</title>
        <authorList>
            <person name="Watanabe T."/>
            <person name="Yabe T."/>
            <person name="Tsuji J.M."/>
            <person name="Fukui M."/>
        </authorList>
    </citation>
    <scope>NUCLEOTIDE SEQUENCE [LARGE SCALE GENOMIC DNA]</scope>
    <source>
        <strain evidence="3">12FAK</strain>
    </source>
</reference>
<organism evidence="2 3">
    <name type="scientific">Desulfoferula mesophila</name>
    <dbReference type="NCBI Taxonomy" id="3058419"/>
    <lineage>
        <taxon>Bacteria</taxon>
        <taxon>Pseudomonadati</taxon>
        <taxon>Thermodesulfobacteriota</taxon>
        <taxon>Desulfarculia</taxon>
        <taxon>Desulfarculales</taxon>
        <taxon>Desulfarculaceae</taxon>
        <taxon>Desulfoferula</taxon>
    </lineage>
</organism>
<dbReference type="KEGG" id="dmp:FAK_40790"/>
<dbReference type="EMBL" id="AP028679">
    <property type="protein sequence ID" value="BEQ17013.1"/>
    <property type="molecule type" value="Genomic_DNA"/>
</dbReference>
<evidence type="ECO:0000259" key="1">
    <source>
        <dbReference type="SMART" id="SM00834"/>
    </source>
</evidence>
<accession>A0AAU9EIR7</accession>
<dbReference type="Pfam" id="PF09723">
    <property type="entry name" value="Zn_ribbon_8"/>
    <property type="match status" value="1"/>
</dbReference>
<dbReference type="InterPro" id="IPR013429">
    <property type="entry name" value="Regulatory_FmdB_Zinc_ribbon"/>
</dbReference>
<dbReference type="SMART" id="SM00834">
    <property type="entry name" value="CxxC_CXXC_SSSS"/>
    <property type="match status" value="1"/>
</dbReference>
<dbReference type="RefSeq" id="WP_338603654.1">
    <property type="nucleotide sequence ID" value="NZ_AP028679.1"/>
</dbReference>
<protein>
    <recommendedName>
        <fullName evidence="1">Putative regulatory protein FmdB zinc ribbon domain-containing protein</fullName>
    </recommendedName>
</protein>
<dbReference type="NCBIfam" id="TIGR02605">
    <property type="entry name" value="CxxC_CxxC_SSSS"/>
    <property type="match status" value="1"/>
</dbReference>
<proteinExistence type="predicted"/>
<sequence>MPIYEYKCGKCGHEYEALVMGSPDSVECPKCGSKKKERLMSCFSSAGKGLDSLAGAAASSSSGCGGSGFS</sequence>